<proteinExistence type="predicted"/>
<protein>
    <submittedName>
        <fullName evidence="1">Uncharacterized protein</fullName>
    </submittedName>
</protein>
<evidence type="ECO:0000313" key="1">
    <source>
        <dbReference type="EMBL" id="MCI34028.1"/>
    </source>
</evidence>
<reference evidence="1 2" key="1">
    <citation type="journal article" date="2018" name="Front. Plant Sci.">
        <title>Red Clover (Trifolium pratense) and Zigzag Clover (T. medium) - A Picture of Genomic Similarities and Differences.</title>
        <authorList>
            <person name="Dluhosova J."/>
            <person name="Istvanek J."/>
            <person name="Nedelnik J."/>
            <person name="Repkova J."/>
        </authorList>
    </citation>
    <scope>NUCLEOTIDE SEQUENCE [LARGE SCALE GENOMIC DNA]</scope>
    <source>
        <strain evidence="2">cv. 10/8</strain>
        <tissue evidence="1">Leaf</tissue>
    </source>
</reference>
<dbReference type="AlphaFoldDB" id="A0A392RBK1"/>
<organism evidence="1 2">
    <name type="scientific">Trifolium medium</name>
    <dbReference type="NCBI Taxonomy" id="97028"/>
    <lineage>
        <taxon>Eukaryota</taxon>
        <taxon>Viridiplantae</taxon>
        <taxon>Streptophyta</taxon>
        <taxon>Embryophyta</taxon>
        <taxon>Tracheophyta</taxon>
        <taxon>Spermatophyta</taxon>
        <taxon>Magnoliopsida</taxon>
        <taxon>eudicotyledons</taxon>
        <taxon>Gunneridae</taxon>
        <taxon>Pentapetalae</taxon>
        <taxon>rosids</taxon>
        <taxon>fabids</taxon>
        <taxon>Fabales</taxon>
        <taxon>Fabaceae</taxon>
        <taxon>Papilionoideae</taxon>
        <taxon>50 kb inversion clade</taxon>
        <taxon>NPAAA clade</taxon>
        <taxon>Hologalegina</taxon>
        <taxon>IRL clade</taxon>
        <taxon>Trifolieae</taxon>
        <taxon>Trifolium</taxon>
    </lineage>
</organism>
<keyword evidence="2" id="KW-1185">Reference proteome</keyword>
<comment type="caution">
    <text evidence="1">The sequence shown here is derived from an EMBL/GenBank/DDBJ whole genome shotgun (WGS) entry which is preliminary data.</text>
</comment>
<dbReference type="EMBL" id="LXQA010209612">
    <property type="protein sequence ID" value="MCI34028.1"/>
    <property type="molecule type" value="Genomic_DNA"/>
</dbReference>
<dbReference type="Proteomes" id="UP000265520">
    <property type="component" value="Unassembled WGS sequence"/>
</dbReference>
<feature type="non-terminal residue" evidence="1">
    <location>
        <position position="44"/>
    </location>
</feature>
<sequence>MMLRVVEAFEASSKPVEVDCECPPPVSVAGHMVNGQLFVIVNVV</sequence>
<evidence type="ECO:0000313" key="2">
    <source>
        <dbReference type="Proteomes" id="UP000265520"/>
    </source>
</evidence>
<accession>A0A392RBK1</accession>
<name>A0A392RBK1_9FABA</name>